<keyword evidence="4 7" id="KW-0808">Transferase</keyword>
<keyword evidence="3 7" id="KW-0489">Methyltransferase</keyword>
<organism evidence="7">
    <name type="scientific">hydrothermal vent metagenome</name>
    <dbReference type="NCBI Taxonomy" id="652676"/>
    <lineage>
        <taxon>unclassified sequences</taxon>
        <taxon>metagenomes</taxon>
        <taxon>ecological metagenomes</taxon>
    </lineage>
</organism>
<dbReference type="InterPro" id="IPR000780">
    <property type="entry name" value="CheR_MeTrfase"/>
</dbReference>
<dbReference type="GO" id="GO:0008983">
    <property type="term" value="F:protein-glutamate O-methyltransferase activity"/>
    <property type="evidence" value="ECO:0007669"/>
    <property type="project" value="UniProtKB-EC"/>
</dbReference>
<dbReference type="GO" id="GO:0032259">
    <property type="term" value="P:methylation"/>
    <property type="evidence" value="ECO:0007669"/>
    <property type="project" value="UniProtKB-KW"/>
</dbReference>
<comment type="catalytic activity">
    <reaction evidence="1">
        <text>L-glutamyl-[protein] + S-adenosyl-L-methionine = [protein]-L-glutamate 5-O-methyl ester + S-adenosyl-L-homocysteine</text>
        <dbReference type="Rhea" id="RHEA:24452"/>
        <dbReference type="Rhea" id="RHEA-COMP:10208"/>
        <dbReference type="Rhea" id="RHEA-COMP:10311"/>
        <dbReference type="ChEBI" id="CHEBI:29973"/>
        <dbReference type="ChEBI" id="CHEBI:57856"/>
        <dbReference type="ChEBI" id="CHEBI:59789"/>
        <dbReference type="ChEBI" id="CHEBI:82795"/>
        <dbReference type="EC" id="2.1.1.80"/>
    </reaction>
</comment>
<dbReference type="InterPro" id="IPR026024">
    <property type="entry name" value="Chemotaxis_MeTrfase_CheR"/>
</dbReference>
<dbReference type="InterPro" id="IPR050903">
    <property type="entry name" value="Bact_Chemotaxis_MeTrfase"/>
</dbReference>
<evidence type="ECO:0000256" key="1">
    <source>
        <dbReference type="ARBA" id="ARBA00001541"/>
    </source>
</evidence>
<protein>
    <recommendedName>
        <fullName evidence="2">protein-glutamate O-methyltransferase</fullName>
        <ecNumber evidence="2">2.1.1.80</ecNumber>
    </recommendedName>
</protein>
<dbReference type="Pfam" id="PF01739">
    <property type="entry name" value="CheR"/>
    <property type="match status" value="1"/>
</dbReference>
<evidence type="ECO:0000256" key="5">
    <source>
        <dbReference type="ARBA" id="ARBA00022691"/>
    </source>
</evidence>
<dbReference type="PRINTS" id="PR00996">
    <property type="entry name" value="CHERMTFRASE"/>
</dbReference>
<evidence type="ECO:0000256" key="3">
    <source>
        <dbReference type="ARBA" id="ARBA00022603"/>
    </source>
</evidence>
<sequence>MSMALSNMTHYSITDEEFSQFKTLLYDESGITLSEHKKTLLVSRLTKRLRKLELKSFTEYYNYVVHGVNGGEEFVQMLDLLSTNKTDFFREPKHFEFLAQTIMPELASQRKIRIWSSACSSGEEPYSIAITLCEAMGAKKWDCKILASDLSTRVLSHAANGIYEKDRVKDLDSARLHRFFLKGKKGDKVKAKKEIAQMIAFKRINLMNDDYPIKSALDLIFCRNVMIYFDKETQERLVNNFYRYLKPNGYLFIGHSESLQWLDTPFLPVAPTIYQKKDVDEG</sequence>
<keyword evidence="5" id="KW-0949">S-adenosyl-L-methionine</keyword>
<dbReference type="Gene3D" id="3.40.50.150">
    <property type="entry name" value="Vaccinia Virus protein VP39"/>
    <property type="match status" value="1"/>
</dbReference>
<accession>A0A3B1D0Z1</accession>
<dbReference type="Gene3D" id="1.10.155.10">
    <property type="entry name" value="Chemotaxis receptor methyltransferase CheR, N-terminal domain"/>
    <property type="match status" value="1"/>
</dbReference>
<dbReference type="Pfam" id="PF03705">
    <property type="entry name" value="CheR_N"/>
    <property type="match status" value="1"/>
</dbReference>
<gene>
    <name evidence="7" type="ORF">MNBD_NITROSPIRAE01-714</name>
</gene>
<dbReference type="SUPFAM" id="SSF47757">
    <property type="entry name" value="Chemotaxis receptor methyltransferase CheR, N-terminal domain"/>
    <property type="match status" value="1"/>
</dbReference>
<evidence type="ECO:0000259" key="6">
    <source>
        <dbReference type="PROSITE" id="PS50123"/>
    </source>
</evidence>
<reference evidence="7" key="1">
    <citation type="submission" date="2018-06" db="EMBL/GenBank/DDBJ databases">
        <authorList>
            <person name="Zhirakovskaya E."/>
        </authorList>
    </citation>
    <scope>NUCLEOTIDE SEQUENCE</scope>
</reference>
<dbReference type="AlphaFoldDB" id="A0A3B1D0Z1"/>
<dbReference type="EMBL" id="UOGF01000060">
    <property type="protein sequence ID" value="VAX30453.1"/>
    <property type="molecule type" value="Genomic_DNA"/>
</dbReference>
<dbReference type="PANTHER" id="PTHR24422:SF26">
    <property type="entry name" value="CHEMOTAXIS PROTEIN METHYLTRANSFERASE"/>
    <property type="match status" value="1"/>
</dbReference>
<dbReference type="InterPro" id="IPR022641">
    <property type="entry name" value="CheR_N"/>
</dbReference>
<evidence type="ECO:0000256" key="2">
    <source>
        <dbReference type="ARBA" id="ARBA00012534"/>
    </source>
</evidence>
<feature type="domain" description="CheR-type methyltransferase" evidence="6">
    <location>
        <begin position="6"/>
        <end position="279"/>
    </location>
</feature>
<dbReference type="SUPFAM" id="SSF53335">
    <property type="entry name" value="S-adenosyl-L-methionine-dependent methyltransferases"/>
    <property type="match status" value="1"/>
</dbReference>
<dbReference type="PANTHER" id="PTHR24422">
    <property type="entry name" value="CHEMOTAXIS PROTEIN METHYLTRANSFERASE"/>
    <property type="match status" value="1"/>
</dbReference>
<dbReference type="SMART" id="SM00138">
    <property type="entry name" value="MeTrc"/>
    <property type="match status" value="1"/>
</dbReference>
<dbReference type="InterPro" id="IPR022642">
    <property type="entry name" value="CheR_C"/>
</dbReference>
<proteinExistence type="predicted"/>
<dbReference type="InterPro" id="IPR036804">
    <property type="entry name" value="CheR_N_sf"/>
</dbReference>
<dbReference type="PROSITE" id="PS50123">
    <property type="entry name" value="CHER"/>
    <property type="match status" value="1"/>
</dbReference>
<name>A0A3B1D0Z1_9ZZZZ</name>
<dbReference type="PIRSF" id="PIRSF000410">
    <property type="entry name" value="CheR"/>
    <property type="match status" value="1"/>
</dbReference>
<dbReference type="InterPro" id="IPR029063">
    <property type="entry name" value="SAM-dependent_MTases_sf"/>
</dbReference>
<dbReference type="EC" id="2.1.1.80" evidence="2"/>
<evidence type="ECO:0000256" key="4">
    <source>
        <dbReference type="ARBA" id="ARBA00022679"/>
    </source>
</evidence>
<evidence type="ECO:0000313" key="7">
    <source>
        <dbReference type="EMBL" id="VAX30453.1"/>
    </source>
</evidence>